<comment type="caution">
    <text evidence="2">The sequence shown here is derived from an EMBL/GenBank/DDBJ whole genome shotgun (WGS) entry which is preliminary data.</text>
</comment>
<evidence type="ECO:0000313" key="2">
    <source>
        <dbReference type="EMBL" id="KAF2093891.1"/>
    </source>
</evidence>
<feature type="transmembrane region" description="Helical" evidence="1">
    <location>
        <begin position="342"/>
        <end position="362"/>
    </location>
</feature>
<proteinExistence type="predicted"/>
<reference evidence="2" key="1">
    <citation type="journal article" date="2020" name="Stud. Mycol.">
        <title>101 Dothideomycetes genomes: a test case for predicting lifestyles and emergence of pathogens.</title>
        <authorList>
            <person name="Haridas S."/>
            <person name="Albert R."/>
            <person name="Binder M."/>
            <person name="Bloem J."/>
            <person name="Labutti K."/>
            <person name="Salamov A."/>
            <person name="Andreopoulos B."/>
            <person name="Baker S."/>
            <person name="Barry K."/>
            <person name="Bills G."/>
            <person name="Bluhm B."/>
            <person name="Cannon C."/>
            <person name="Castanera R."/>
            <person name="Culley D."/>
            <person name="Daum C."/>
            <person name="Ezra D."/>
            <person name="Gonzalez J."/>
            <person name="Henrissat B."/>
            <person name="Kuo A."/>
            <person name="Liang C."/>
            <person name="Lipzen A."/>
            <person name="Lutzoni F."/>
            <person name="Magnuson J."/>
            <person name="Mondo S."/>
            <person name="Nolan M."/>
            <person name="Ohm R."/>
            <person name="Pangilinan J."/>
            <person name="Park H.-J."/>
            <person name="Ramirez L."/>
            <person name="Alfaro M."/>
            <person name="Sun H."/>
            <person name="Tritt A."/>
            <person name="Yoshinaga Y."/>
            <person name="Zwiers L.-H."/>
            <person name="Turgeon B."/>
            <person name="Goodwin S."/>
            <person name="Spatafora J."/>
            <person name="Crous P."/>
            <person name="Grigoriev I."/>
        </authorList>
    </citation>
    <scope>NUCLEOTIDE SEQUENCE</scope>
    <source>
        <strain evidence="2">CBS 133067</strain>
    </source>
</reference>
<name>A0A9P4I2L7_9PEZI</name>
<keyword evidence="1" id="KW-0472">Membrane</keyword>
<organism evidence="2 3">
    <name type="scientific">Rhizodiscina lignyota</name>
    <dbReference type="NCBI Taxonomy" id="1504668"/>
    <lineage>
        <taxon>Eukaryota</taxon>
        <taxon>Fungi</taxon>
        <taxon>Dikarya</taxon>
        <taxon>Ascomycota</taxon>
        <taxon>Pezizomycotina</taxon>
        <taxon>Dothideomycetes</taxon>
        <taxon>Pleosporomycetidae</taxon>
        <taxon>Aulographales</taxon>
        <taxon>Rhizodiscinaceae</taxon>
        <taxon>Rhizodiscina</taxon>
    </lineage>
</organism>
<dbReference type="Proteomes" id="UP000799772">
    <property type="component" value="Unassembled WGS sequence"/>
</dbReference>
<gene>
    <name evidence="2" type="ORF">NA57DRAFT_68921</name>
</gene>
<sequence length="395" mass="43728">MVVSDSGLANSEPQWWNASPVGCVLIGLQPRGGWQIFQRSVQWGQDRLAHAFGVNCEDPVLYAYFACTMRNRIELWDTPCLWSPMEGVTTGQWKQSESFKVKRPTKLIDGSRGGQAFMCELLRPEEGKHYNIKDQSQAQLLSVMLVSAGLMNGKSQDEIETTMDEVFSVGVGLGPIFNTLRIALVTANMLIIALIITVFYSLWCHNLYGRAVPYIVQLSSELAWATGATGLLMSGGNPRVRLIQRRLPTHVQSRLRGMYNGSEKSSSAFVVKFGSLHGSVFTADQGQCSLPYRLIARICAWDIRLTRTLRWYLGEFWFALFLLMGIALQIAGSKVSTLGSEVMGIIVLLATSVLRGSGVSGSEEWMIPKWKRRKDTRPGAQLVGAFTSRASASMA</sequence>
<dbReference type="EMBL" id="ML978136">
    <property type="protein sequence ID" value="KAF2093891.1"/>
    <property type="molecule type" value="Genomic_DNA"/>
</dbReference>
<protein>
    <submittedName>
        <fullName evidence="2">Uncharacterized protein</fullName>
    </submittedName>
</protein>
<feature type="transmembrane region" description="Helical" evidence="1">
    <location>
        <begin position="311"/>
        <end position="330"/>
    </location>
</feature>
<feature type="transmembrane region" description="Helical" evidence="1">
    <location>
        <begin position="182"/>
        <end position="203"/>
    </location>
</feature>
<evidence type="ECO:0000256" key="1">
    <source>
        <dbReference type="SAM" id="Phobius"/>
    </source>
</evidence>
<accession>A0A9P4I2L7</accession>
<evidence type="ECO:0000313" key="3">
    <source>
        <dbReference type="Proteomes" id="UP000799772"/>
    </source>
</evidence>
<dbReference type="OrthoDB" id="2898697at2759"/>
<keyword evidence="1" id="KW-1133">Transmembrane helix</keyword>
<keyword evidence="3" id="KW-1185">Reference proteome</keyword>
<keyword evidence="1" id="KW-0812">Transmembrane</keyword>
<dbReference type="AlphaFoldDB" id="A0A9P4I2L7"/>